<comment type="caution">
    <text evidence="2">The sequence shown here is derived from an EMBL/GenBank/DDBJ whole genome shotgun (WGS) entry which is preliminary data.</text>
</comment>
<dbReference type="PANTHER" id="PTHR12126">
    <property type="entry name" value="NADH-UBIQUINONE OXIDOREDUCTASE 39 KDA SUBUNIT-RELATED"/>
    <property type="match status" value="1"/>
</dbReference>
<evidence type="ECO:0000259" key="1">
    <source>
        <dbReference type="Pfam" id="PF13460"/>
    </source>
</evidence>
<dbReference type="Pfam" id="PF13460">
    <property type="entry name" value="NAD_binding_10"/>
    <property type="match status" value="1"/>
</dbReference>
<dbReference type="Proteomes" id="UP000600139">
    <property type="component" value="Unassembled WGS sequence"/>
</dbReference>
<dbReference type="Gene3D" id="3.40.50.720">
    <property type="entry name" value="NAD(P)-binding Rossmann-like Domain"/>
    <property type="match status" value="1"/>
</dbReference>
<dbReference type="PANTHER" id="PTHR12126:SF11">
    <property type="entry name" value="NADH DEHYDROGENASE [UBIQUINONE] 1 ALPHA SUBCOMPLEX SUBUNIT 9, MITOCHONDRIAL"/>
    <property type="match status" value="1"/>
</dbReference>
<dbReference type="InterPro" id="IPR051207">
    <property type="entry name" value="ComplexI_NDUFA9_subunit"/>
</dbReference>
<dbReference type="GO" id="GO:0044877">
    <property type="term" value="F:protein-containing complex binding"/>
    <property type="evidence" value="ECO:0007669"/>
    <property type="project" value="TreeGrafter"/>
</dbReference>
<gene>
    <name evidence="2" type="ORF">JIN84_03775</name>
</gene>
<dbReference type="InterPro" id="IPR036291">
    <property type="entry name" value="NAD(P)-bd_dom_sf"/>
</dbReference>
<evidence type="ECO:0000313" key="3">
    <source>
        <dbReference type="Proteomes" id="UP000600139"/>
    </source>
</evidence>
<evidence type="ECO:0000313" key="2">
    <source>
        <dbReference type="EMBL" id="MBK1814717.1"/>
    </source>
</evidence>
<accession>A0A934V670</accession>
<name>A0A934V670_9BACT</name>
<sequence length="255" mass="26959">MKNNSHSPIRIVVIGGSGLIGRSLVSKLRQEGHEVIAASPSSGVNAVTGEGLAEALAGAKVVVDVANSPSWADQDVLDFFESSTRNLAAAEVAAGVSHHVALSVVGTDRLLSSGYFRAKLAQENGIKASTIPHTIVRATQFFEFVGSIAQSATDGETVRVPEAMMQPILSDDVAAALAEIALGEPHNGIVELAGPEAIRQDELVRQYLRAKQDNRQVVTDPGARYYGILLNDQSLTPGENPILGPTRFGDWLARS</sequence>
<dbReference type="AlphaFoldDB" id="A0A934V670"/>
<dbReference type="EMBL" id="JAENIK010000004">
    <property type="protein sequence ID" value="MBK1814717.1"/>
    <property type="molecule type" value="Genomic_DNA"/>
</dbReference>
<feature type="domain" description="NAD(P)-binding" evidence="1">
    <location>
        <begin position="15"/>
        <end position="180"/>
    </location>
</feature>
<dbReference type="InterPro" id="IPR016040">
    <property type="entry name" value="NAD(P)-bd_dom"/>
</dbReference>
<reference evidence="2" key="1">
    <citation type="submission" date="2021-01" db="EMBL/GenBank/DDBJ databases">
        <title>Modified the classification status of verrucomicrobia.</title>
        <authorList>
            <person name="Feng X."/>
        </authorList>
    </citation>
    <scope>NUCLEOTIDE SEQUENCE</scope>
    <source>
        <strain evidence="2">JCM 18052</strain>
    </source>
</reference>
<organism evidence="2 3">
    <name type="scientific">Luteolibacter yonseiensis</name>
    <dbReference type="NCBI Taxonomy" id="1144680"/>
    <lineage>
        <taxon>Bacteria</taxon>
        <taxon>Pseudomonadati</taxon>
        <taxon>Verrucomicrobiota</taxon>
        <taxon>Verrucomicrobiia</taxon>
        <taxon>Verrucomicrobiales</taxon>
        <taxon>Verrucomicrobiaceae</taxon>
        <taxon>Luteolibacter</taxon>
    </lineage>
</organism>
<proteinExistence type="predicted"/>
<keyword evidence="3" id="KW-1185">Reference proteome</keyword>
<dbReference type="SUPFAM" id="SSF51735">
    <property type="entry name" value="NAD(P)-binding Rossmann-fold domains"/>
    <property type="match status" value="1"/>
</dbReference>
<protein>
    <submittedName>
        <fullName evidence="2">SDR family oxidoreductase</fullName>
    </submittedName>
</protein>